<dbReference type="Pfam" id="PF03682">
    <property type="entry name" value="UPF0158"/>
    <property type="match status" value="1"/>
</dbReference>
<proteinExistence type="predicted"/>
<gene>
    <name evidence="1" type="ORF">MNBD_GAMMA10-2697</name>
</gene>
<protein>
    <submittedName>
        <fullName evidence="1">Uncharacterized protein</fullName>
    </submittedName>
</protein>
<dbReference type="InterPro" id="IPR005361">
    <property type="entry name" value="UPF0158"/>
</dbReference>
<dbReference type="AlphaFoldDB" id="A0A3B0XW06"/>
<name>A0A3B0XW06_9ZZZZ</name>
<sequence>MAIHYKDIEMAFDFVSSGRPGECEAYLNIHTGKTHIHSQYVDIEEALPEDIDDETKYISLPHKNDLDLGKELALNFAYQYLPDEAEKIEDIFKKKGAYSRFKSILEAKDAVEKWYEYEKNEEERVLREWCELNEIKLSD</sequence>
<organism evidence="1">
    <name type="scientific">hydrothermal vent metagenome</name>
    <dbReference type="NCBI Taxonomy" id="652676"/>
    <lineage>
        <taxon>unclassified sequences</taxon>
        <taxon>metagenomes</taxon>
        <taxon>ecological metagenomes</taxon>
    </lineage>
</organism>
<accession>A0A3B0XW06</accession>
<evidence type="ECO:0000313" key="1">
    <source>
        <dbReference type="EMBL" id="VAW67312.1"/>
    </source>
</evidence>
<dbReference type="EMBL" id="UOFJ01000266">
    <property type="protein sequence ID" value="VAW67312.1"/>
    <property type="molecule type" value="Genomic_DNA"/>
</dbReference>
<reference evidence="1" key="1">
    <citation type="submission" date="2018-06" db="EMBL/GenBank/DDBJ databases">
        <authorList>
            <person name="Zhirakovskaya E."/>
        </authorList>
    </citation>
    <scope>NUCLEOTIDE SEQUENCE</scope>
</reference>